<proteinExistence type="predicted"/>
<feature type="transmembrane region" description="Helical" evidence="1">
    <location>
        <begin position="370"/>
        <end position="387"/>
    </location>
</feature>
<dbReference type="AlphaFoldDB" id="R0M263"/>
<dbReference type="HOGENOM" id="CLU_590648_0_0_1"/>
<accession>R0M263</accession>
<keyword evidence="3" id="KW-1185">Reference proteome</keyword>
<feature type="transmembrane region" description="Helical" evidence="1">
    <location>
        <begin position="244"/>
        <end position="263"/>
    </location>
</feature>
<gene>
    <name evidence="2" type="ORF">NBO_521g0003</name>
</gene>
<feature type="transmembrane region" description="Helical" evidence="1">
    <location>
        <begin position="15"/>
        <end position="35"/>
    </location>
</feature>
<feature type="transmembrane region" description="Helical" evidence="1">
    <location>
        <begin position="216"/>
        <end position="237"/>
    </location>
</feature>
<dbReference type="VEuPathDB" id="MicrosporidiaDB:NBO_521g0003"/>
<feature type="transmembrane region" description="Helical" evidence="1">
    <location>
        <begin position="407"/>
        <end position="435"/>
    </location>
</feature>
<feature type="transmembrane region" description="Helical" evidence="1">
    <location>
        <begin position="139"/>
        <end position="157"/>
    </location>
</feature>
<dbReference type="Proteomes" id="UP000016927">
    <property type="component" value="Unassembled WGS sequence"/>
</dbReference>
<keyword evidence="1" id="KW-0472">Membrane</keyword>
<feature type="transmembrane region" description="Helical" evidence="1">
    <location>
        <begin position="307"/>
        <end position="326"/>
    </location>
</feature>
<feature type="transmembrane region" description="Helical" evidence="1">
    <location>
        <begin position="92"/>
        <end position="113"/>
    </location>
</feature>
<dbReference type="EMBL" id="KB909429">
    <property type="protein sequence ID" value="EOB12124.1"/>
    <property type="molecule type" value="Genomic_DNA"/>
</dbReference>
<feature type="transmembrane region" description="Helical" evidence="1">
    <location>
        <begin position="178"/>
        <end position="204"/>
    </location>
</feature>
<keyword evidence="1" id="KW-1133">Transmembrane helix</keyword>
<evidence type="ECO:0000313" key="3">
    <source>
        <dbReference type="Proteomes" id="UP000016927"/>
    </source>
</evidence>
<keyword evidence="1" id="KW-0812">Transmembrane</keyword>
<protein>
    <submittedName>
        <fullName evidence="2">Uncharacterized protein</fullName>
    </submittedName>
</protein>
<organism evidence="2 3">
    <name type="scientific">Nosema bombycis (strain CQ1 / CVCC 102059)</name>
    <name type="common">Microsporidian parasite</name>
    <name type="synonym">Pebrine of silkworm</name>
    <dbReference type="NCBI Taxonomy" id="578461"/>
    <lineage>
        <taxon>Eukaryota</taxon>
        <taxon>Fungi</taxon>
        <taxon>Fungi incertae sedis</taxon>
        <taxon>Microsporidia</taxon>
        <taxon>Nosematidae</taxon>
        <taxon>Nosema</taxon>
    </lineage>
</organism>
<evidence type="ECO:0000256" key="1">
    <source>
        <dbReference type="SAM" id="Phobius"/>
    </source>
</evidence>
<sequence>MQTNYDPRISKRKLTSFWALALYLISTLTYCFLMYKVITTDLRYKQSPTNAVDAFFKKKTERSWVSLLYKFQKIDLQNITIKERETIIFYHLLYQAFYCTYSFLFLVLFYLIFKNKFLKHLQTIFYSYLFAYIFSENDFPGSFETLVVVCVCIYTMIAEAQQENIKKMVILFNSFIELLCKPALIVGINIVITASFIIFQIYMMANIHFYKPDVNILIYILLILYFLVSTFTSFFFLCSFITSLAFYSMLHNGNLLLVLIHSYQNVFYLSGEICNYGLNYYKNVIVNEFSFLVYIHLNPVFSKPFKIFSTFMFLTTWFVAPFYKLISTNGYHVISFLTLSGQSYSNSCQKVDQMVNDIKYKPYFGSKTEYSYYLKGFMAILLMRGYVTDSLLILITKYRFSDRLMLFFSGFVIVHFSTFIFKVMYSTVLFLFFICGDLMKERNQKLYKFFDRKRDEFQQGVFL</sequence>
<evidence type="ECO:0000313" key="2">
    <source>
        <dbReference type="EMBL" id="EOB12124.1"/>
    </source>
</evidence>
<reference evidence="2 3" key="1">
    <citation type="journal article" date="2013" name="BMC Genomics">
        <title>Comparative genomics of parasitic silkworm microsporidia reveal an association between genome expansion and host adaptation.</title>
        <authorList>
            <person name="Pan G."/>
            <person name="Xu J."/>
            <person name="Li T."/>
            <person name="Xia Q."/>
            <person name="Liu S.L."/>
            <person name="Zhang G."/>
            <person name="Li S."/>
            <person name="Li C."/>
            <person name="Liu H."/>
            <person name="Yang L."/>
            <person name="Liu T."/>
            <person name="Zhang X."/>
            <person name="Wu Z."/>
            <person name="Fan W."/>
            <person name="Dang X."/>
            <person name="Xiang H."/>
            <person name="Tao M."/>
            <person name="Li Y."/>
            <person name="Hu J."/>
            <person name="Li Z."/>
            <person name="Lin L."/>
            <person name="Luo J."/>
            <person name="Geng L."/>
            <person name="Wang L."/>
            <person name="Long M."/>
            <person name="Wan Y."/>
            <person name="He N."/>
            <person name="Zhang Z."/>
            <person name="Lu C."/>
            <person name="Keeling P.J."/>
            <person name="Wang J."/>
            <person name="Xiang Z."/>
            <person name="Zhou Z."/>
        </authorList>
    </citation>
    <scope>NUCLEOTIDE SEQUENCE [LARGE SCALE GENOMIC DNA]</scope>
    <source>
        <strain evidence="3">CQ1 / CVCC 102059</strain>
    </source>
</reference>
<name>R0M263_NOSB1</name>